<dbReference type="OrthoDB" id="9804207at2"/>
<gene>
    <name evidence="11" type="ORF">EDC62_1243</name>
</gene>
<comment type="caution">
    <text evidence="11">The sequence shown here is derived from an EMBL/GenBank/DDBJ whole genome shotgun (WGS) entry which is preliminary data.</text>
</comment>
<accession>A0A3N4UQ37</accession>
<evidence type="ECO:0000256" key="4">
    <source>
        <dbReference type="ARBA" id="ARBA00022857"/>
    </source>
</evidence>
<evidence type="ECO:0000313" key="11">
    <source>
        <dbReference type="EMBL" id="RPE70755.1"/>
    </source>
</evidence>
<protein>
    <recommendedName>
        <fullName evidence="7">Putative NAD(P)H nitroreductase</fullName>
        <ecNumber evidence="7">1.-.-.-</ecNumber>
    </recommendedName>
</protein>
<dbReference type="RefSeq" id="WP_124221667.1">
    <property type="nucleotide sequence ID" value="NZ_RKQL01000002.1"/>
</dbReference>
<dbReference type="AlphaFoldDB" id="A0A3N4UQ37"/>
<evidence type="ECO:0000259" key="10">
    <source>
        <dbReference type="Pfam" id="PF00881"/>
    </source>
</evidence>
<feature type="binding site" description="in other chain" evidence="8">
    <location>
        <begin position="163"/>
        <end position="165"/>
    </location>
    <ligand>
        <name>FMN</name>
        <dbReference type="ChEBI" id="CHEBI:58210"/>
        <note>ligand shared between dimeric partners</note>
    </ligand>
</feature>
<proteinExistence type="inferred from homology"/>
<evidence type="ECO:0000256" key="8">
    <source>
        <dbReference type="PIRSR" id="PIRSR000232-1"/>
    </source>
</evidence>
<sequence>MIPRRLTRFKPTPPAAAQSPALVTDPAEAALQLIIARHNTSPRRLIEPGPNEAELQALWEAAAAAPDHGQLTPWRFVCVPAHRRSDLGDAFAQALVERDPGASLEQIEAARDKANRAPLLILAVADLRPAEPDIAAAERLVSLGCAIQNLLLTAQAMGYGSGLTSGQAMGSKALRRLFGLVDGEEAICFINVGTVSREKPPRTRPEPTRFVRSL</sequence>
<dbReference type="PANTHER" id="PTHR43821:SF1">
    <property type="entry name" value="NAD(P)H NITROREDUCTASE YDJA-RELATED"/>
    <property type="match status" value="1"/>
</dbReference>
<keyword evidence="4 7" id="KW-0521">NADP</keyword>
<dbReference type="InterPro" id="IPR000415">
    <property type="entry name" value="Nitroreductase-like"/>
</dbReference>
<feature type="domain" description="Nitroreductase" evidence="10">
    <location>
        <begin position="48"/>
        <end position="193"/>
    </location>
</feature>
<comment type="cofactor">
    <cofactor evidence="8">
        <name>FMN</name>
        <dbReference type="ChEBI" id="CHEBI:58210"/>
    </cofactor>
    <text evidence="8">Binds 1 FMN per subunit.</text>
</comment>
<dbReference type="EC" id="1.-.-.-" evidence="7"/>
<evidence type="ECO:0000256" key="9">
    <source>
        <dbReference type="SAM" id="MobiDB-lite"/>
    </source>
</evidence>
<dbReference type="Pfam" id="PF00881">
    <property type="entry name" value="Nitroreductase"/>
    <property type="match status" value="1"/>
</dbReference>
<organism evidence="11 12">
    <name type="scientific">Tibeticola sediminis</name>
    <dbReference type="NCBI Taxonomy" id="1917811"/>
    <lineage>
        <taxon>Bacteria</taxon>
        <taxon>Pseudomonadati</taxon>
        <taxon>Pseudomonadota</taxon>
        <taxon>Betaproteobacteria</taxon>
        <taxon>Burkholderiales</taxon>
        <taxon>Comamonadaceae</taxon>
        <taxon>Tibeticola</taxon>
    </lineage>
</organism>
<keyword evidence="2 7" id="KW-0285">Flavoprotein</keyword>
<feature type="binding site" evidence="8">
    <location>
        <position position="68"/>
    </location>
    <ligand>
        <name>FMN</name>
        <dbReference type="ChEBI" id="CHEBI:58210"/>
        <note>ligand shared between dimeric partners</note>
    </ligand>
</feature>
<dbReference type="EMBL" id="RKQL01000002">
    <property type="protein sequence ID" value="RPE70755.1"/>
    <property type="molecule type" value="Genomic_DNA"/>
</dbReference>
<dbReference type="Gene3D" id="3.40.109.10">
    <property type="entry name" value="NADH Oxidase"/>
    <property type="match status" value="1"/>
</dbReference>
<evidence type="ECO:0000313" key="12">
    <source>
        <dbReference type="Proteomes" id="UP000272193"/>
    </source>
</evidence>
<keyword evidence="6 7" id="KW-0520">NAD</keyword>
<evidence type="ECO:0000256" key="1">
    <source>
        <dbReference type="ARBA" id="ARBA00007118"/>
    </source>
</evidence>
<dbReference type="PIRSF" id="PIRSF000232">
    <property type="entry name" value="YdjA"/>
    <property type="match status" value="1"/>
</dbReference>
<name>A0A3N4UQ37_9BURK</name>
<evidence type="ECO:0000256" key="7">
    <source>
        <dbReference type="PIRNR" id="PIRNR000232"/>
    </source>
</evidence>
<dbReference type="InterPro" id="IPR029479">
    <property type="entry name" value="Nitroreductase"/>
</dbReference>
<feature type="region of interest" description="Disordered" evidence="9">
    <location>
        <begin position="1"/>
        <end position="21"/>
    </location>
</feature>
<dbReference type="InterPro" id="IPR026021">
    <property type="entry name" value="YdjA-like"/>
</dbReference>
<keyword evidence="12" id="KW-1185">Reference proteome</keyword>
<evidence type="ECO:0000256" key="5">
    <source>
        <dbReference type="ARBA" id="ARBA00023002"/>
    </source>
</evidence>
<dbReference type="PANTHER" id="PTHR43821">
    <property type="entry name" value="NAD(P)H NITROREDUCTASE YDJA-RELATED"/>
    <property type="match status" value="1"/>
</dbReference>
<evidence type="ECO:0000256" key="3">
    <source>
        <dbReference type="ARBA" id="ARBA00022643"/>
    </source>
</evidence>
<reference evidence="11 12" key="1">
    <citation type="submission" date="2018-11" db="EMBL/GenBank/DDBJ databases">
        <title>Genomic Encyclopedia of Type Strains, Phase IV (KMG-IV): sequencing the most valuable type-strain genomes for metagenomic binning, comparative biology and taxonomic classification.</title>
        <authorList>
            <person name="Goeker M."/>
        </authorList>
    </citation>
    <scope>NUCLEOTIDE SEQUENCE [LARGE SCALE GENOMIC DNA]</scope>
    <source>
        <strain evidence="11 12">DSM 101684</strain>
    </source>
</reference>
<dbReference type="Proteomes" id="UP000272193">
    <property type="component" value="Unassembled WGS sequence"/>
</dbReference>
<evidence type="ECO:0000256" key="6">
    <source>
        <dbReference type="ARBA" id="ARBA00023027"/>
    </source>
</evidence>
<keyword evidence="3 7" id="KW-0288">FMN</keyword>
<dbReference type="GO" id="GO:0016491">
    <property type="term" value="F:oxidoreductase activity"/>
    <property type="evidence" value="ECO:0007669"/>
    <property type="project" value="UniProtKB-UniRule"/>
</dbReference>
<evidence type="ECO:0000256" key="2">
    <source>
        <dbReference type="ARBA" id="ARBA00022630"/>
    </source>
</evidence>
<dbReference type="InterPro" id="IPR052530">
    <property type="entry name" value="NAD(P)H_nitroreductase"/>
</dbReference>
<comment type="similarity">
    <text evidence="1 7">Belongs to the nitroreductase family.</text>
</comment>
<dbReference type="SUPFAM" id="SSF55469">
    <property type="entry name" value="FMN-dependent nitroreductase-like"/>
    <property type="match status" value="1"/>
</dbReference>
<keyword evidence="5 7" id="KW-0560">Oxidoreductase</keyword>